<dbReference type="PANTHER" id="PTHR47634:SF9">
    <property type="entry name" value="PROTEIN KINASE DOMAIN-CONTAINING PROTEIN-RELATED"/>
    <property type="match status" value="1"/>
</dbReference>
<evidence type="ECO:0000313" key="13">
    <source>
        <dbReference type="Proteomes" id="UP001219525"/>
    </source>
</evidence>
<gene>
    <name evidence="12" type="ORF">GGX14DRAFT_352146</name>
</gene>
<dbReference type="Pfam" id="PF00069">
    <property type="entry name" value="Pkinase"/>
    <property type="match status" value="2"/>
</dbReference>
<evidence type="ECO:0000256" key="6">
    <source>
        <dbReference type="ARBA" id="ARBA00022840"/>
    </source>
</evidence>
<comment type="catalytic activity">
    <reaction evidence="7">
        <text>L-threonyl-[protein] + ATP = O-phospho-L-threonyl-[protein] + ADP + H(+)</text>
        <dbReference type="Rhea" id="RHEA:46608"/>
        <dbReference type="Rhea" id="RHEA-COMP:11060"/>
        <dbReference type="Rhea" id="RHEA-COMP:11605"/>
        <dbReference type="ChEBI" id="CHEBI:15378"/>
        <dbReference type="ChEBI" id="CHEBI:30013"/>
        <dbReference type="ChEBI" id="CHEBI:30616"/>
        <dbReference type="ChEBI" id="CHEBI:61977"/>
        <dbReference type="ChEBI" id="CHEBI:456216"/>
        <dbReference type="EC" id="2.7.11.1"/>
    </reaction>
</comment>
<dbReference type="GO" id="GO:0004674">
    <property type="term" value="F:protein serine/threonine kinase activity"/>
    <property type="evidence" value="ECO:0007669"/>
    <property type="project" value="UniProtKB-KW"/>
</dbReference>
<evidence type="ECO:0000256" key="1">
    <source>
        <dbReference type="ARBA" id="ARBA00012513"/>
    </source>
</evidence>
<evidence type="ECO:0000256" key="4">
    <source>
        <dbReference type="ARBA" id="ARBA00022741"/>
    </source>
</evidence>
<dbReference type="Gene3D" id="1.10.510.10">
    <property type="entry name" value="Transferase(Phosphotransferase) domain 1"/>
    <property type="match status" value="1"/>
</dbReference>
<sequence length="442" mass="49528">MLRRAFCGQSHFIARTCSTPRYKSIQPTNQQEPTNRHLSLDAEGKTVVDLTFVSEALGLPAAAGYGWAQFEFGDLVGDDQRYTILRKLGWGMHSSTWLARDKVRNGFVAIKAQTGHMTEMNEKNMYWEPDATRLVSHPPSSPHCVELLDEFTIPGRGLAGSHLCFVLPVYGGDVKSLAKSRTAPFELPTAKRIILHLLRGLAHAHSRHVVHTDLKHDNIFFSTERETTDIEQCMEADPSRRHPPEMSQDGIVQAAVSQPLPMISDELARRATYLLADFGCALPSKLHDDRTITTAPLRAPESFLGGKWDKPADIWSFGCLIFELAVSRSLFKYAVNDKFNLTEVENMLYQMLLFSNDDHFGAAQLSIWPLASQYFSATCRLKKDPDVVQWPLEVRIGENKAIPSTDVSALAALMHRCLRLNPDDRATAEDLLQDPWLNGADD</sequence>
<dbReference type="InterPro" id="IPR017441">
    <property type="entry name" value="Protein_kinase_ATP_BS"/>
</dbReference>
<dbReference type="PROSITE" id="PS00107">
    <property type="entry name" value="PROTEIN_KINASE_ATP"/>
    <property type="match status" value="1"/>
</dbReference>
<keyword evidence="4 9" id="KW-0547">Nucleotide-binding</keyword>
<dbReference type="AlphaFoldDB" id="A0AAD6YM67"/>
<keyword evidence="2 10" id="KW-0723">Serine/threonine-protein kinase</keyword>
<keyword evidence="3" id="KW-0808">Transferase</keyword>
<organism evidence="12 13">
    <name type="scientific">Mycena pura</name>
    <dbReference type="NCBI Taxonomy" id="153505"/>
    <lineage>
        <taxon>Eukaryota</taxon>
        <taxon>Fungi</taxon>
        <taxon>Dikarya</taxon>
        <taxon>Basidiomycota</taxon>
        <taxon>Agaricomycotina</taxon>
        <taxon>Agaricomycetes</taxon>
        <taxon>Agaricomycetidae</taxon>
        <taxon>Agaricales</taxon>
        <taxon>Marasmiineae</taxon>
        <taxon>Mycenaceae</taxon>
        <taxon>Mycena</taxon>
    </lineage>
</organism>
<evidence type="ECO:0000256" key="5">
    <source>
        <dbReference type="ARBA" id="ARBA00022777"/>
    </source>
</evidence>
<dbReference type="PANTHER" id="PTHR47634">
    <property type="entry name" value="PROTEIN KINASE DOMAIN-CONTAINING PROTEIN-RELATED"/>
    <property type="match status" value="1"/>
</dbReference>
<dbReference type="PROSITE" id="PS00108">
    <property type="entry name" value="PROTEIN_KINASE_ST"/>
    <property type="match status" value="1"/>
</dbReference>
<accession>A0AAD6YM67</accession>
<dbReference type="EC" id="2.7.11.1" evidence="1"/>
<reference evidence="12" key="1">
    <citation type="submission" date="2023-03" db="EMBL/GenBank/DDBJ databases">
        <title>Massive genome expansion in bonnet fungi (Mycena s.s.) driven by repeated elements and novel gene families across ecological guilds.</title>
        <authorList>
            <consortium name="Lawrence Berkeley National Laboratory"/>
            <person name="Harder C.B."/>
            <person name="Miyauchi S."/>
            <person name="Viragh M."/>
            <person name="Kuo A."/>
            <person name="Thoen E."/>
            <person name="Andreopoulos B."/>
            <person name="Lu D."/>
            <person name="Skrede I."/>
            <person name="Drula E."/>
            <person name="Henrissat B."/>
            <person name="Morin E."/>
            <person name="Kohler A."/>
            <person name="Barry K."/>
            <person name="LaButti K."/>
            <person name="Morin E."/>
            <person name="Salamov A."/>
            <person name="Lipzen A."/>
            <person name="Mereny Z."/>
            <person name="Hegedus B."/>
            <person name="Baldrian P."/>
            <person name="Stursova M."/>
            <person name="Weitz H."/>
            <person name="Taylor A."/>
            <person name="Grigoriev I.V."/>
            <person name="Nagy L.G."/>
            <person name="Martin F."/>
            <person name="Kauserud H."/>
        </authorList>
    </citation>
    <scope>NUCLEOTIDE SEQUENCE</scope>
    <source>
        <strain evidence="12">9144</strain>
    </source>
</reference>
<dbReference type="InterPro" id="IPR008271">
    <property type="entry name" value="Ser/Thr_kinase_AS"/>
</dbReference>
<dbReference type="InterPro" id="IPR011009">
    <property type="entry name" value="Kinase-like_dom_sf"/>
</dbReference>
<keyword evidence="13" id="KW-1185">Reference proteome</keyword>
<evidence type="ECO:0000256" key="8">
    <source>
        <dbReference type="ARBA" id="ARBA00048679"/>
    </source>
</evidence>
<dbReference type="SUPFAM" id="SSF56112">
    <property type="entry name" value="Protein kinase-like (PK-like)"/>
    <property type="match status" value="1"/>
</dbReference>
<dbReference type="Proteomes" id="UP001219525">
    <property type="component" value="Unassembled WGS sequence"/>
</dbReference>
<dbReference type="InterPro" id="IPR000719">
    <property type="entry name" value="Prot_kinase_dom"/>
</dbReference>
<comment type="similarity">
    <text evidence="10">Belongs to the protein kinase superfamily.</text>
</comment>
<dbReference type="GO" id="GO:0005524">
    <property type="term" value="F:ATP binding"/>
    <property type="evidence" value="ECO:0007669"/>
    <property type="project" value="UniProtKB-UniRule"/>
</dbReference>
<name>A0AAD6YM67_9AGAR</name>
<evidence type="ECO:0000259" key="11">
    <source>
        <dbReference type="PROSITE" id="PS50011"/>
    </source>
</evidence>
<evidence type="ECO:0000256" key="2">
    <source>
        <dbReference type="ARBA" id="ARBA00022527"/>
    </source>
</evidence>
<comment type="caution">
    <text evidence="12">The sequence shown here is derived from an EMBL/GenBank/DDBJ whole genome shotgun (WGS) entry which is preliminary data.</text>
</comment>
<dbReference type="PROSITE" id="PS50011">
    <property type="entry name" value="PROTEIN_KINASE_DOM"/>
    <property type="match status" value="1"/>
</dbReference>
<feature type="domain" description="Protein kinase" evidence="11">
    <location>
        <begin position="82"/>
        <end position="437"/>
    </location>
</feature>
<dbReference type="GO" id="GO:0000245">
    <property type="term" value="P:spliceosomal complex assembly"/>
    <property type="evidence" value="ECO:0007669"/>
    <property type="project" value="TreeGrafter"/>
</dbReference>
<dbReference type="InterPro" id="IPR051334">
    <property type="entry name" value="SRPK"/>
</dbReference>
<evidence type="ECO:0000313" key="12">
    <source>
        <dbReference type="EMBL" id="KAJ7223420.1"/>
    </source>
</evidence>
<dbReference type="Gene3D" id="3.30.200.20">
    <property type="entry name" value="Phosphorylase Kinase, domain 1"/>
    <property type="match status" value="1"/>
</dbReference>
<evidence type="ECO:0000256" key="3">
    <source>
        <dbReference type="ARBA" id="ARBA00022679"/>
    </source>
</evidence>
<keyword evidence="6 9" id="KW-0067">ATP-binding</keyword>
<evidence type="ECO:0000256" key="7">
    <source>
        <dbReference type="ARBA" id="ARBA00047899"/>
    </source>
</evidence>
<comment type="catalytic activity">
    <reaction evidence="8">
        <text>L-seryl-[protein] + ATP = O-phospho-L-seryl-[protein] + ADP + H(+)</text>
        <dbReference type="Rhea" id="RHEA:17989"/>
        <dbReference type="Rhea" id="RHEA-COMP:9863"/>
        <dbReference type="Rhea" id="RHEA-COMP:11604"/>
        <dbReference type="ChEBI" id="CHEBI:15378"/>
        <dbReference type="ChEBI" id="CHEBI:29999"/>
        <dbReference type="ChEBI" id="CHEBI:30616"/>
        <dbReference type="ChEBI" id="CHEBI:83421"/>
        <dbReference type="ChEBI" id="CHEBI:456216"/>
        <dbReference type="EC" id="2.7.11.1"/>
    </reaction>
</comment>
<protein>
    <recommendedName>
        <fullName evidence="1">non-specific serine/threonine protein kinase</fullName>
        <ecNumber evidence="1">2.7.11.1</ecNumber>
    </recommendedName>
</protein>
<dbReference type="GO" id="GO:0050684">
    <property type="term" value="P:regulation of mRNA processing"/>
    <property type="evidence" value="ECO:0007669"/>
    <property type="project" value="TreeGrafter"/>
</dbReference>
<dbReference type="EMBL" id="JARJCW010000006">
    <property type="protein sequence ID" value="KAJ7223420.1"/>
    <property type="molecule type" value="Genomic_DNA"/>
</dbReference>
<evidence type="ECO:0000256" key="10">
    <source>
        <dbReference type="RuleBase" id="RU000304"/>
    </source>
</evidence>
<proteinExistence type="inferred from homology"/>
<evidence type="ECO:0000256" key="9">
    <source>
        <dbReference type="PROSITE-ProRule" id="PRU10141"/>
    </source>
</evidence>
<feature type="binding site" evidence="9">
    <location>
        <position position="111"/>
    </location>
    <ligand>
        <name>ATP</name>
        <dbReference type="ChEBI" id="CHEBI:30616"/>
    </ligand>
</feature>
<dbReference type="SMART" id="SM00220">
    <property type="entry name" value="S_TKc"/>
    <property type="match status" value="1"/>
</dbReference>
<keyword evidence="5 12" id="KW-0418">Kinase</keyword>